<evidence type="ECO:0000259" key="6">
    <source>
        <dbReference type="Pfam" id="PF08281"/>
    </source>
</evidence>
<evidence type="ECO:0000256" key="2">
    <source>
        <dbReference type="ARBA" id="ARBA00023015"/>
    </source>
</evidence>
<dbReference type="InterPro" id="IPR013249">
    <property type="entry name" value="RNA_pol_sigma70_r4_t2"/>
</dbReference>
<evidence type="ECO:0000259" key="5">
    <source>
        <dbReference type="Pfam" id="PF04542"/>
    </source>
</evidence>
<evidence type="ECO:0000256" key="1">
    <source>
        <dbReference type="ARBA" id="ARBA00010641"/>
    </source>
</evidence>
<dbReference type="GO" id="GO:0003677">
    <property type="term" value="F:DNA binding"/>
    <property type="evidence" value="ECO:0007669"/>
    <property type="project" value="InterPro"/>
</dbReference>
<feature type="domain" description="RNA polymerase sigma-70 region 2" evidence="5">
    <location>
        <begin position="29"/>
        <end position="92"/>
    </location>
</feature>
<dbReference type="InterPro" id="IPR013324">
    <property type="entry name" value="RNA_pol_sigma_r3/r4-like"/>
</dbReference>
<dbReference type="Proteomes" id="UP000560658">
    <property type="component" value="Unassembled WGS sequence"/>
</dbReference>
<evidence type="ECO:0000313" key="8">
    <source>
        <dbReference type="Proteomes" id="UP000560658"/>
    </source>
</evidence>
<organism evidence="7 8">
    <name type="scientific">Bacteroides reticulotermitis</name>
    <dbReference type="NCBI Taxonomy" id="1133319"/>
    <lineage>
        <taxon>Bacteria</taxon>
        <taxon>Pseudomonadati</taxon>
        <taxon>Bacteroidota</taxon>
        <taxon>Bacteroidia</taxon>
        <taxon>Bacteroidales</taxon>
        <taxon>Bacteroidaceae</taxon>
        <taxon>Bacteroides</taxon>
    </lineage>
</organism>
<sequence>MMNSKRRIENEWQTLKEVAKGDSRAFRTLYMHYYDRLFQFAMLFLRSETGAEDVVADVFFNIWKDRTTLTGIPNFQAYIYQAVRYGCLNVLKSGYVSKRSDLPEIEMQVTIAPDSPLDELAYKELSDAVQQAVNALPERCRMVFKMSREDEMSQQEIADALGVQLCTVQRQTLLAKAKIKQAIEPFLEKK</sequence>
<dbReference type="RefSeq" id="WP_244436938.1">
    <property type="nucleotide sequence ID" value="NZ_JACIER010000008.1"/>
</dbReference>
<dbReference type="AlphaFoldDB" id="A0A840CWF1"/>
<evidence type="ECO:0000313" key="7">
    <source>
        <dbReference type="EMBL" id="MBB4044417.1"/>
    </source>
</evidence>
<dbReference type="NCBIfam" id="TIGR02985">
    <property type="entry name" value="Sig70_bacteroi1"/>
    <property type="match status" value="1"/>
</dbReference>
<reference evidence="7" key="1">
    <citation type="submission" date="2020-08" db="EMBL/GenBank/DDBJ databases">
        <title>Genomic Encyclopedia of Type Strains, Phase IV (KMG-IV): sequencing the most valuable type-strain genomes for metagenomic binning, comparative biology and taxonomic classification.</title>
        <authorList>
            <person name="Goeker M."/>
        </authorList>
    </citation>
    <scope>NUCLEOTIDE SEQUENCE [LARGE SCALE GENOMIC DNA]</scope>
    <source>
        <strain evidence="7">DSM 105720</strain>
    </source>
</reference>
<dbReference type="CDD" id="cd06171">
    <property type="entry name" value="Sigma70_r4"/>
    <property type="match status" value="1"/>
</dbReference>
<comment type="caution">
    <text evidence="7">The sequence shown here is derived from an EMBL/GenBank/DDBJ whole genome shotgun (WGS) entry which is preliminary data.</text>
</comment>
<dbReference type="Pfam" id="PF04542">
    <property type="entry name" value="Sigma70_r2"/>
    <property type="match status" value="1"/>
</dbReference>
<dbReference type="EMBL" id="JACIER010000008">
    <property type="protein sequence ID" value="MBB4044417.1"/>
    <property type="molecule type" value="Genomic_DNA"/>
</dbReference>
<dbReference type="PANTHER" id="PTHR43133">
    <property type="entry name" value="RNA POLYMERASE ECF-TYPE SIGMA FACTO"/>
    <property type="match status" value="1"/>
</dbReference>
<accession>A0A840CWF1</accession>
<dbReference type="Pfam" id="PF08281">
    <property type="entry name" value="Sigma70_r4_2"/>
    <property type="match status" value="1"/>
</dbReference>
<comment type="similarity">
    <text evidence="1">Belongs to the sigma-70 factor family. ECF subfamily.</text>
</comment>
<dbReference type="InterPro" id="IPR007627">
    <property type="entry name" value="RNA_pol_sigma70_r2"/>
</dbReference>
<keyword evidence="2" id="KW-0805">Transcription regulation</keyword>
<evidence type="ECO:0000256" key="4">
    <source>
        <dbReference type="ARBA" id="ARBA00023163"/>
    </source>
</evidence>
<dbReference type="InterPro" id="IPR036388">
    <property type="entry name" value="WH-like_DNA-bd_sf"/>
</dbReference>
<dbReference type="GO" id="GO:0016987">
    <property type="term" value="F:sigma factor activity"/>
    <property type="evidence" value="ECO:0007669"/>
    <property type="project" value="UniProtKB-KW"/>
</dbReference>
<protein>
    <submittedName>
        <fullName evidence="7">RNA polymerase sigma-70 factor (ECF subfamily)</fullName>
    </submittedName>
</protein>
<evidence type="ECO:0000256" key="3">
    <source>
        <dbReference type="ARBA" id="ARBA00023082"/>
    </source>
</evidence>
<proteinExistence type="inferred from homology"/>
<dbReference type="InterPro" id="IPR039425">
    <property type="entry name" value="RNA_pol_sigma-70-like"/>
</dbReference>
<dbReference type="InterPro" id="IPR014284">
    <property type="entry name" value="RNA_pol_sigma-70_dom"/>
</dbReference>
<dbReference type="InterPro" id="IPR013325">
    <property type="entry name" value="RNA_pol_sigma_r2"/>
</dbReference>
<dbReference type="InterPro" id="IPR014327">
    <property type="entry name" value="RNA_pol_sigma70_bacteroid"/>
</dbReference>
<dbReference type="GO" id="GO:0006352">
    <property type="term" value="P:DNA-templated transcription initiation"/>
    <property type="evidence" value="ECO:0007669"/>
    <property type="project" value="InterPro"/>
</dbReference>
<keyword evidence="4" id="KW-0804">Transcription</keyword>
<name>A0A840CWF1_9BACE</name>
<feature type="domain" description="RNA polymerase sigma factor 70 region 4 type 2" evidence="6">
    <location>
        <begin position="127"/>
        <end position="179"/>
    </location>
</feature>
<dbReference type="SUPFAM" id="SSF88659">
    <property type="entry name" value="Sigma3 and sigma4 domains of RNA polymerase sigma factors"/>
    <property type="match status" value="1"/>
</dbReference>
<gene>
    <name evidence="7" type="ORF">GGR06_002211</name>
</gene>
<keyword evidence="8" id="KW-1185">Reference proteome</keyword>
<dbReference type="SUPFAM" id="SSF88946">
    <property type="entry name" value="Sigma2 domain of RNA polymerase sigma factors"/>
    <property type="match status" value="1"/>
</dbReference>
<dbReference type="PANTHER" id="PTHR43133:SF46">
    <property type="entry name" value="RNA POLYMERASE SIGMA-70 FACTOR ECF SUBFAMILY"/>
    <property type="match status" value="1"/>
</dbReference>
<dbReference type="Gene3D" id="1.10.10.10">
    <property type="entry name" value="Winged helix-like DNA-binding domain superfamily/Winged helix DNA-binding domain"/>
    <property type="match status" value="1"/>
</dbReference>
<dbReference type="Gene3D" id="1.10.1740.10">
    <property type="match status" value="1"/>
</dbReference>
<keyword evidence="3" id="KW-0731">Sigma factor</keyword>
<dbReference type="NCBIfam" id="TIGR02937">
    <property type="entry name" value="sigma70-ECF"/>
    <property type="match status" value="1"/>
</dbReference>